<dbReference type="Proteomes" id="UP000307999">
    <property type="component" value="Unassembled WGS sequence"/>
</dbReference>
<accession>A0A4U1B4S9</accession>
<proteinExistence type="predicted"/>
<evidence type="ECO:0000313" key="1">
    <source>
        <dbReference type="EMBL" id="TKB45176.1"/>
    </source>
</evidence>
<dbReference type="OrthoDB" id="7981249at2"/>
<gene>
    <name evidence="1" type="ORF">E8M12_10140</name>
</gene>
<sequence>MSMKYLTAAIISWLFAPVVEWQRLRALRLAKTHFQQLQLIQDNLRQINHSNILVFATMFNEAHLLPAYLEHYRRLGVNHFIFIDNDSTDKSLDLLTGCEDVSVFQTHNSYKQANFGMHWVNALLRKYGCGHWCLVCDLDELLIFENGSYQSSPTTNNPTPLTALTQRLDNGQQESFYTMMLDMYPRQIDERRQPSPAGAKELLASAPYFDKRGYQWRFNKKYRSQMVRGGVRQRLLYSHDPDKAPALQKIPLVKWQASYAYLSSMHTLAPRRLNLSFQAPETGALLHFKFAPGFAAKVSQESVRQQHYDNSSEYQCYQALNDATAMFDDGVSIRFESARQLADLGLIRAVHQVSDEPTPATYAQIKTRTDADGPKVTDNG</sequence>
<organism evidence="1 2">
    <name type="scientific">Thalassotalea mangrovi</name>
    <dbReference type="NCBI Taxonomy" id="2572245"/>
    <lineage>
        <taxon>Bacteria</taxon>
        <taxon>Pseudomonadati</taxon>
        <taxon>Pseudomonadota</taxon>
        <taxon>Gammaproteobacteria</taxon>
        <taxon>Alteromonadales</taxon>
        <taxon>Colwelliaceae</taxon>
        <taxon>Thalassotalea</taxon>
    </lineage>
</organism>
<keyword evidence="2" id="KW-1185">Reference proteome</keyword>
<protein>
    <submittedName>
        <fullName evidence="1">Glycosyltransferase family 2 protein</fullName>
    </submittedName>
</protein>
<dbReference type="AlphaFoldDB" id="A0A4U1B4S9"/>
<dbReference type="Pfam" id="PF13704">
    <property type="entry name" value="Glyco_tranf_2_4"/>
    <property type="match status" value="1"/>
</dbReference>
<dbReference type="GO" id="GO:0016740">
    <property type="term" value="F:transferase activity"/>
    <property type="evidence" value="ECO:0007669"/>
    <property type="project" value="UniProtKB-KW"/>
</dbReference>
<name>A0A4U1B4S9_9GAMM</name>
<comment type="caution">
    <text evidence="1">The sequence shown here is derived from an EMBL/GenBank/DDBJ whole genome shotgun (WGS) entry which is preliminary data.</text>
</comment>
<dbReference type="EMBL" id="SWDB01000022">
    <property type="protein sequence ID" value="TKB45176.1"/>
    <property type="molecule type" value="Genomic_DNA"/>
</dbReference>
<keyword evidence="1" id="KW-0808">Transferase</keyword>
<evidence type="ECO:0000313" key="2">
    <source>
        <dbReference type="Proteomes" id="UP000307999"/>
    </source>
</evidence>
<reference evidence="1 2" key="1">
    <citation type="submission" date="2019-04" db="EMBL/GenBank/DDBJ databases">
        <title>Thalassotalea guangxiensis sp. nov., isolated from sediment of the coastal wetland.</title>
        <authorList>
            <person name="Zheng S."/>
            <person name="Zhang D."/>
        </authorList>
    </citation>
    <scope>NUCLEOTIDE SEQUENCE [LARGE SCALE GENOMIC DNA]</scope>
    <source>
        <strain evidence="1 2">ZS-4</strain>
    </source>
</reference>